<evidence type="ECO:0000313" key="2">
    <source>
        <dbReference type="EMBL" id="SHE89089.1"/>
    </source>
</evidence>
<feature type="signal peptide" evidence="1">
    <location>
        <begin position="1"/>
        <end position="23"/>
    </location>
</feature>
<proteinExistence type="predicted"/>
<evidence type="ECO:0000256" key="1">
    <source>
        <dbReference type="SAM" id="SignalP"/>
    </source>
</evidence>
<name>A0A1M4X6I5_9RHOB</name>
<sequence>MTAVRFYFLSALLSGVFAISANAAQLVMVEQDGCHWCAQWNKEIAPAYPNTTEGQRAPLRRVDLRDLPDDIVFTSKPVFTPTFVLVEGGKELARLEGYAGDQFFWFLLGKMLDAHPDATQANQ</sequence>
<gene>
    <name evidence="2" type="ORF">SAMN05444273_10358</name>
</gene>
<dbReference type="Proteomes" id="UP000184144">
    <property type="component" value="Unassembled WGS sequence"/>
</dbReference>
<feature type="chain" id="PRO_5012883511" description="Regulatory protein SoxS" evidence="1">
    <location>
        <begin position="24"/>
        <end position="123"/>
    </location>
</feature>
<evidence type="ECO:0008006" key="4">
    <source>
        <dbReference type="Google" id="ProtNLM"/>
    </source>
</evidence>
<dbReference type="RefSeq" id="WP_073141889.1">
    <property type="nucleotide sequence ID" value="NZ_FQUV01000003.1"/>
</dbReference>
<protein>
    <recommendedName>
        <fullName evidence="4">Regulatory protein SoxS</fullName>
    </recommendedName>
</protein>
<dbReference type="InterPro" id="IPR036249">
    <property type="entry name" value="Thioredoxin-like_sf"/>
</dbReference>
<keyword evidence="3" id="KW-1185">Reference proteome</keyword>
<evidence type="ECO:0000313" key="3">
    <source>
        <dbReference type="Proteomes" id="UP000184144"/>
    </source>
</evidence>
<dbReference type="SUPFAM" id="SSF52833">
    <property type="entry name" value="Thioredoxin-like"/>
    <property type="match status" value="1"/>
</dbReference>
<dbReference type="Gene3D" id="3.40.30.10">
    <property type="entry name" value="Glutaredoxin"/>
    <property type="match status" value="1"/>
</dbReference>
<dbReference type="EMBL" id="FQUV01000003">
    <property type="protein sequence ID" value="SHE89089.1"/>
    <property type="molecule type" value="Genomic_DNA"/>
</dbReference>
<accession>A0A1M4X6I5</accession>
<reference evidence="3" key="1">
    <citation type="submission" date="2016-11" db="EMBL/GenBank/DDBJ databases">
        <authorList>
            <person name="Varghese N."/>
            <person name="Submissions S."/>
        </authorList>
    </citation>
    <scope>NUCLEOTIDE SEQUENCE [LARGE SCALE GENOMIC DNA]</scope>
    <source>
        <strain evidence="3">DSM 100566</strain>
    </source>
</reference>
<organism evidence="2 3">
    <name type="scientific">Litoreibacter ascidiaceicola</name>
    <dbReference type="NCBI Taxonomy" id="1486859"/>
    <lineage>
        <taxon>Bacteria</taxon>
        <taxon>Pseudomonadati</taxon>
        <taxon>Pseudomonadota</taxon>
        <taxon>Alphaproteobacteria</taxon>
        <taxon>Rhodobacterales</taxon>
        <taxon>Roseobacteraceae</taxon>
        <taxon>Litoreibacter</taxon>
    </lineage>
</organism>
<dbReference type="AlphaFoldDB" id="A0A1M4X6I5"/>
<keyword evidence="1" id="KW-0732">Signal</keyword>
<dbReference type="STRING" id="1486859.SAMN05444273_10358"/>